<gene>
    <name evidence="2" type="ORF">NWE54_22235</name>
</gene>
<dbReference type="EMBL" id="CP102774">
    <property type="protein sequence ID" value="UZF86466.1"/>
    <property type="molecule type" value="Genomic_DNA"/>
</dbReference>
<protein>
    <submittedName>
        <fullName evidence="2">Methyltransferase domain-containing protein</fullName>
    </submittedName>
</protein>
<dbReference type="Pfam" id="PF08241">
    <property type="entry name" value="Methyltransf_11"/>
    <property type="match status" value="1"/>
</dbReference>
<dbReference type="Gene3D" id="3.40.50.150">
    <property type="entry name" value="Vaccinia Virus protein VP39"/>
    <property type="match status" value="1"/>
</dbReference>
<evidence type="ECO:0000259" key="1">
    <source>
        <dbReference type="Pfam" id="PF08241"/>
    </source>
</evidence>
<dbReference type="GO" id="GO:0032259">
    <property type="term" value="P:methylation"/>
    <property type="evidence" value="ECO:0007669"/>
    <property type="project" value="UniProtKB-KW"/>
</dbReference>
<name>A0A9E7ZSV8_9HYPH</name>
<keyword evidence="2" id="KW-0489">Methyltransferase</keyword>
<evidence type="ECO:0000313" key="2">
    <source>
        <dbReference type="EMBL" id="UZF86466.1"/>
    </source>
</evidence>
<dbReference type="PANTHER" id="PTHR43591">
    <property type="entry name" value="METHYLTRANSFERASE"/>
    <property type="match status" value="1"/>
</dbReference>
<organism evidence="2">
    <name type="scientific">Bosea sp. NBC_00436</name>
    <dbReference type="NCBI Taxonomy" id="2969620"/>
    <lineage>
        <taxon>Bacteria</taxon>
        <taxon>Pseudomonadati</taxon>
        <taxon>Pseudomonadota</taxon>
        <taxon>Alphaproteobacteria</taxon>
        <taxon>Hyphomicrobiales</taxon>
        <taxon>Boseaceae</taxon>
        <taxon>Bosea</taxon>
    </lineage>
</organism>
<sequence length="264" mass="29553">MSAPASHDNFTLKEEIRAYWSARAETFDLSFGHAIKSDRELKAFQRLIGDSFGTEPLDVLDLACGTGEITRALLSLKHRVTALDFSEAMLERARAKHGKAARFRLGDAEHLLDEDASYDAAITRHLVWTLTDPEAALGEWFRVLRPGGRLLVIDGDWVNRTRWQALVNRFGTWLREKRGAAVHQIDADTHASITSRFYFKDGLSRPQLEAMLTAAGFTDIVPADYIQVVREQQRAAPLHDAIRLASSTRFALLARKPADAAVSR</sequence>
<proteinExistence type="predicted"/>
<dbReference type="AlphaFoldDB" id="A0A9E7ZSV8"/>
<dbReference type="InterPro" id="IPR013216">
    <property type="entry name" value="Methyltransf_11"/>
</dbReference>
<dbReference type="InterPro" id="IPR029063">
    <property type="entry name" value="SAM-dependent_MTases_sf"/>
</dbReference>
<reference evidence="2" key="1">
    <citation type="submission" date="2022-08" db="EMBL/GenBank/DDBJ databases">
        <title>Complete Genome Sequences of 2 Bosea sp. soil isolates.</title>
        <authorList>
            <person name="Alvarez Arevalo M."/>
            <person name="Sterndorff E.B."/>
            <person name="Faurdal D."/>
            <person name="Joergensen T.S."/>
            <person name="Weber T."/>
        </authorList>
    </citation>
    <scope>NUCLEOTIDE SEQUENCE</scope>
    <source>
        <strain evidence="2">NBC_00436</strain>
    </source>
</reference>
<feature type="domain" description="Methyltransferase type 11" evidence="1">
    <location>
        <begin position="60"/>
        <end position="152"/>
    </location>
</feature>
<dbReference type="SUPFAM" id="SSF53335">
    <property type="entry name" value="S-adenosyl-L-methionine-dependent methyltransferases"/>
    <property type="match status" value="1"/>
</dbReference>
<dbReference type="PANTHER" id="PTHR43591:SF24">
    <property type="entry name" value="2-METHOXY-6-POLYPRENYL-1,4-BENZOQUINOL METHYLASE, MITOCHONDRIAL"/>
    <property type="match status" value="1"/>
</dbReference>
<dbReference type="GO" id="GO:0008757">
    <property type="term" value="F:S-adenosylmethionine-dependent methyltransferase activity"/>
    <property type="evidence" value="ECO:0007669"/>
    <property type="project" value="InterPro"/>
</dbReference>
<accession>A0A9E7ZSV8</accession>
<keyword evidence="2" id="KW-0808">Transferase</keyword>
<dbReference type="CDD" id="cd02440">
    <property type="entry name" value="AdoMet_MTases"/>
    <property type="match status" value="1"/>
</dbReference>